<reference evidence="2" key="1">
    <citation type="submission" date="2017-09" db="EMBL/GenBank/DDBJ databases">
        <title>Depth-based differentiation of microbial function through sediment-hosted aquifers and enrichment of novel symbionts in the deep terrestrial subsurface.</title>
        <authorList>
            <person name="Probst A.J."/>
            <person name="Ladd B."/>
            <person name="Jarett J.K."/>
            <person name="Geller-Mcgrath D.E."/>
            <person name="Sieber C.M.K."/>
            <person name="Emerson J.B."/>
            <person name="Anantharaman K."/>
            <person name="Thomas B.C."/>
            <person name="Malmstrom R."/>
            <person name="Stieglmeier M."/>
            <person name="Klingl A."/>
            <person name="Woyke T."/>
            <person name="Ryan C.M."/>
            <person name="Banfield J.F."/>
        </authorList>
    </citation>
    <scope>NUCLEOTIDE SEQUENCE [LARGE SCALE GENOMIC DNA]</scope>
</reference>
<dbReference type="AlphaFoldDB" id="A0A2M7CI95"/>
<proteinExistence type="predicted"/>
<accession>A0A2M7CI95</accession>
<sequence length="122" mass="14138">MVTDQSRILIQISKPRGIEDFKRRLTDNDLSVTVDRQICGIIIECPSCQIPGMLYLVSEVAAERQIRIVAISWWKLGQWSKYEHIMGLIEQQFRDVQALIALTRQLTDLLSPEIVELIRFPK</sequence>
<organism evidence="1 2">
    <name type="scientific">Candidatus Berkelbacteria bacterium CG03_land_8_20_14_0_80_40_36</name>
    <dbReference type="NCBI Taxonomy" id="1974509"/>
    <lineage>
        <taxon>Bacteria</taxon>
        <taxon>Candidatus Berkelbacteria</taxon>
    </lineage>
</organism>
<name>A0A2M7CI95_9BACT</name>
<gene>
    <name evidence="1" type="ORF">COS38_01975</name>
</gene>
<protein>
    <submittedName>
        <fullName evidence="1">Uncharacterized protein</fullName>
    </submittedName>
</protein>
<evidence type="ECO:0000313" key="2">
    <source>
        <dbReference type="Proteomes" id="UP000229966"/>
    </source>
</evidence>
<dbReference type="EMBL" id="PEUM01000056">
    <property type="protein sequence ID" value="PIV25372.1"/>
    <property type="molecule type" value="Genomic_DNA"/>
</dbReference>
<dbReference type="Proteomes" id="UP000229966">
    <property type="component" value="Unassembled WGS sequence"/>
</dbReference>
<evidence type="ECO:0000313" key="1">
    <source>
        <dbReference type="EMBL" id="PIV25372.1"/>
    </source>
</evidence>
<comment type="caution">
    <text evidence="1">The sequence shown here is derived from an EMBL/GenBank/DDBJ whole genome shotgun (WGS) entry which is preliminary data.</text>
</comment>